<dbReference type="CDD" id="cd00498">
    <property type="entry name" value="Hsp33"/>
    <property type="match status" value="1"/>
</dbReference>
<evidence type="ECO:0000256" key="4">
    <source>
        <dbReference type="ARBA" id="ARBA00023186"/>
    </source>
</evidence>
<dbReference type="RefSeq" id="WP_092871677.1">
    <property type="nucleotide sequence ID" value="NZ_FOJY01000007.1"/>
</dbReference>
<keyword evidence="8" id="KW-1185">Reference proteome</keyword>
<keyword evidence="4 6" id="KW-0143">Chaperone</keyword>
<reference evidence="7 8" key="1">
    <citation type="submission" date="2016-10" db="EMBL/GenBank/DDBJ databases">
        <authorList>
            <person name="de Groot N.N."/>
        </authorList>
    </citation>
    <scope>NUCLEOTIDE SEQUENCE [LARGE SCALE GENOMIC DNA]</scope>
    <source>
        <strain evidence="7 8">DSM 5522</strain>
    </source>
</reference>
<comment type="subcellular location">
    <subcellularLocation>
        <location evidence="6">Cytoplasm</location>
    </subcellularLocation>
</comment>
<dbReference type="InterPro" id="IPR016154">
    <property type="entry name" value="Heat_shock_Hsp33_C"/>
</dbReference>
<evidence type="ECO:0000313" key="8">
    <source>
        <dbReference type="Proteomes" id="UP000198838"/>
    </source>
</evidence>
<keyword evidence="3 6" id="KW-1015">Disulfide bond</keyword>
<dbReference type="PIRSF" id="PIRSF005261">
    <property type="entry name" value="Heat_shock_Hsp33"/>
    <property type="match status" value="1"/>
</dbReference>
<comment type="function">
    <text evidence="6">Redox regulated molecular chaperone. Protects both thermally unfolding and oxidatively damaged proteins from irreversible aggregation. Plays an important role in the bacterial defense system toward oxidative stress.</text>
</comment>
<dbReference type="InterPro" id="IPR000397">
    <property type="entry name" value="Heat_shock_Hsp33"/>
</dbReference>
<gene>
    <name evidence="6" type="primary">hslO</name>
    <name evidence="7" type="ORF">SAMN05216249_10727</name>
</gene>
<evidence type="ECO:0000313" key="7">
    <source>
        <dbReference type="EMBL" id="SFB02174.1"/>
    </source>
</evidence>
<accession>A0A1I0XMQ2</accession>
<dbReference type="GO" id="GO:0005737">
    <property type="term" value="C:cytoplasm"/>
    <property type="evidence" value="ECO:0007669"/>
    <property type="project" value="UniProtKB-SubCell"/>
</dbReference>
<dbReference type="HAMAP" id="MF_00117">
    <property type="entry name" value="HslO"/>
    <property type="match status" value="1"/>
</dbReference>
<dbReference type="AlphaFoldDB" id="A0A1I0XMQ2"/>
<dbReference type="EMBL" id="FOJY01000007">
    <property type="protein sequence ID" value="SFB02174.1"/>
    <property type="molecule type" value="Genomic_DNA"/>
</dbReference>
<dbReference type="Proteomes" id="UP000198838">
    <property type="component" value="Unassembled WGS sequence"/>
</dbReference>
<dbReference type="NCBIfam" id="NF001033">
    <property type="entry name" value="PRK00114.1"/>
    <property type="match status" value="1"/>
</dbReference>
<dbReference type="Gene3D" id="3.55.30.10">
    <property type="entry name" value="Hsp33 domain"/>
    <property type="match status" value="1"/>
</dbReference>
<sequence length="292" mass="31982">MSDYIVRATAADDSIRAFAMTGRETVEFARKAHETSPVVTAALGRLLCAGAMMGSMMKGEKDVLTLMVRGTGPIKGMTVTAKSNGFVKGYPQEPVVLLPARESDGKLDVGAAVGGGYLTVIKDLGLKEPYSGQVPLRTGEIAEDLTYYFAESEQVASSVGLGVLMEKNNTVKQAGGFIIQLMPDVTDEVIDALEKKISTISSVTTMLDNGYTPEKILEEILGDFDLHIYEERIETGFKCDCSRRKVEKVLHGIDKHELQNMIDDDIPVGVECHFCNTKYLFSKDELRRILVE</sequence>
<evidence type="ECO:0000256" key="3">
    <source>
        <dbReference type="ARBA" id="ARBA00023157"/>
    </source>
</evidence>
<feature type="disulfide bond" description="Redox-active" evidence="6">
    <location>
        <begin position="272"/>
        <end position="275"/>
    </location>
</feature>
<comment type="PTM">
    <text evidence="6">Under oxidizing conditions two disulfide bonds are formed involving the reactive cysteines. Under reducing conditions zinc is bound to the reactive cysteines and the protein is inactive.</text>
</comment>
<dbReference type="GO" id="GO:0042026">
    <property type="term" value="P:protein refolding"/>
    <property type="evidence" value="ECO:0007669"/>
    <property type="project" value="TreeGrafter"/>
</dbReference>
<feature type="disulfide bond" description="Redox-active" evidence="6">
    <location>
        <begin position="239"/>
        <end position="241"/>
    </location>
</feature>
<dbReference type="SUPFAM" id="SSF118352">
    <property type="entry name" value="HSP33 redox switch-like"/>
    <property type="match status" value="1"/>
</dbReference>
<keyword evidence="2 6" id="KW-0862">Zinc</keyword>
<name>A0A1I0XMQ2_9FIRM</name>
<dbReference type="Pfam" id="PF01430">
    <property type="entry name" value="HSP33"/>
    <property type="match status" value="1"/>
</dbReference>
<dbReference type="SUPFAM" id="SSF64397">
    <property type="entry name" value="Hsp33 domain"/>
    <property type="match status" value="1"/>
</dbReference>
<dbReference type="STRING" id="1120918.SAMN05216249_10727"/>
<dbReference type="PANTHER" id="PTHR30111:SF1">
    <property type="entry name" value="33 KDA CHAPERONIN"/>
    <property type="match status" value="1"/>
</dbReference>
<keyword evidence="1 6" id="KW-0963">Cytoplasm</keyword>
<dbReference type="OrthoDB" id="9776534at2"/>
<keyword evidence="5 6" id="KW-0676">Redox-active center</keyword>
<evidence type="ECO:0000256" key="1">
    <source>
        <dbReference type="ARBA" id="ARBA00022490"/>
    </source>
</evidence>
<dbReference type="InterPro" id="IPR016153">
    <property type="entry name" value="Heat_shock_Hsp33_N"/>
</dbReference>
<dbReference type="Gene3D" id="3.90.1280.10">
    <property type="entry name" value="HSP33 redox switch-like"/>
    <property type="match status" value="1"/>
</dbReference>
<evidence type="ECO:0000256" key="5">
    <source>
        <dbReference type="ARBA" id="ARBA00023284"/>
    </source>
</evidence>
<dbReference type="GO" id="GO:0044183">
    <property type="term" value="F:protein folding chaperone"/>
    <property type="evidence" value="ECO:0007669"/>
    <property type="project" value="TreeGrafter"/>
</dbReference>
<evidence type="ECO:0000256" key="6">
    <source>
        <dbReference type="HAMAP-Rule" id="MF_00117"/>
    </source>
</evidence>
<dbReference type="GO" id="GO:0051082">
    <property type="term" value="F:unfolded protein binding"/>
    <property type="evidence" value="ECO:0007669"/>
    <property type="project" value="UniProtKB-UniRule"/>
</dbReference>
<dbReference type="PANTHER" id="PTHR30111">
    <property type="entry name" value="33 KDA CHAPERONIN"/>
    <property type="match status" value="1"/>
</dbReference>
<organism evidence="7 8">
    <name type="scientific">Acetitomaculum ruminis DSM 5522</name>
    <dbReference type="NCBI Taxonomy" id="1120918"/>
    <lineage>
        <taxon>Bacteria</taxon>
        <taxon>Bacillati</taxon>
        <taxon>Bacillota</taxon>
        <taxon>Clostridia</taxon>
        <taxon>Lachnospirales</taxon>
        <taxon>Lachnospiraceae</taxon>
        <taxon>Acetitomaculum</taxon>
    </lineage>
</organism>
<proteinExistence type="inferred from homology"/>
<comment type="similarity">
    <text evidence="6">Belongs to the HSP33 family.</text>
</comment>
<protein>
    <recommendedName>
        <fullName evidence="6">33 kDa chaperonin</fullName>
    </recommendedName>
    <alternativeName>
        <fullName evidence="6">Heat shock protein 33 homolog</fullName>
        <shortName evidence="6">HSP33</shortName>
    </alternativeName>
</protein>
<evidence type="ECO:0000256" key="2">
    <source>
        <dbReference type="ARBA" id="ARBA00022833"/>
    </source>
</evidence>